<keyword evidence="9" id="KW-1185">Reference proteome</keyword>
<gene>
    <name evidence="8" type="ORF">LSH36_19g06020</name>
</gene>
<feature type="compositionally biased region" description="Low complexity" evidence="6">
    <location>
        <begin position="142"/>
        <end position="153"/>
    </location>
</feature>
<dbReference type="PROSITE" id="PS00028">
    <property type="entry name" value="ZINC_FINGER_C2H2_1"/>
    <property type="match status" value="2"/>
</dbReference>
<dbReference type="PROSITE" id="PS50157">
    <property type="entry name" value="ZINC_FINGER_C2H2_2"/>
    <property type="match status" value="2"/>
</dbReference>
<comment type="caution">
    <text evidence="8">The sequence shown here is derived from an EMBL/GenBank/DDBJ whole genome shotgun (WGS) entry which is preliminary data.</text>
</comment>
<dbReference type="Proteomes" id="UP001208570">
    <property type="component" value="Unassembled WGS sequence"/>
</dbReference>
<evidence type="ECO:0000313" key="9">
    <source>
        <dbReference type="Proteomes" id="UP001208570"/>
    </source>
</evidence>
<keyword evidence="1" id="KW-0479">Metal-binding</keyword>
<keyword evidence="2" id="KW-0677">Repeat</keyword>
<dbReference type="PANTHER" id="PTHR24379">
    <property type="entry name" value="KRAB AND ZINC FINGER DOMAIN-CONTAINING"/>
    <property type="match status" value="1"/>
</dbReference>
<dbReference type="Pfam" id="PF13912">
    <property type="entry name" value="zf-C2H2_6"/>
    <property type="match status" value="1"/>
</dbReference>
<keyword evidence="3 5" id="KW-0863">Zinc-finger</keyword>
<feature type="domain" description="C2H2-type" evidence="7">
    <location>
        <begin position="67"/>
        <end position="94"/>
    </location>
</feature>
<proteinExistence type="predicted"/>
<name>A0AAD9NFC9_9ANNE</name>
<dbReference type="InterPro" id="IPR036236">
    <property type="entry name" value="Znf_C2H2_sf"/>
</dbReference>
<protein>
    <recommendedName>
        <fullName evidence="7">C2H2-type domain-containing protein</fullName>
    </recommendedName>
</protein>
<dbReference type="Pfam" id="PF00096">
    <property type="entry name" value="zf-C2H2"/>
    <property type="match status" value="1"/>
</dbReference>
<sequence>MAFLWSFPLQKFGQAIYSLASRQGCVQVKHGEGGSPIQYTCTICYRTVRTRRGFEAHMGQHLGVYRYSCTVCKKGFPSTTALKDHQRSHTGQKLLCPTCGKQFVSYSGLSQHLKVTHQWSSLQVRNQMHGDVGGRAGSFAAQPQFQPVQPEEPAAGRRYSEEDVSAAVTSQPSLPAKDVNYRGRNDFGQTGDEGTGHRQIGRFPDQTGGDEVIGHQQAGRYGDGGEEMSRHQQTAAAALYRHQATGDAMSRHQPQHGERLHPPPSPGGYLASHHRTERYLSTDSRDHNVHGRQQTDGYQADDDPDSVLKESFPFDPDTSL</sequence>
<evidence type="ECO:0000256" key="2">
    <source>
        <dbReference type="ARBA" id="ARBA00022737"/>
    </source>
</evidence>
<feature type="domain" description="C2H2-type" evidence="7">
    <location>
        <begin position="94"/>
        <end position="117"/>
    </location>
</feature>
<dbReference type="EMBL" id="JAODUP010000019">
    <property type="protein sequence ID" value="KAK2168217.1"/>
    <property type="molecule type" value="Genomic_DNA"/>
</dbReference>
<dbReference type="SUPFAM" id="SSF57667">
    <property type="entry name" value="beta-beta-alpha zinc fingers"/>
    <property type="match status" value="1"/>
</dbReference>
<dbReference type="GO" id="GO:0000977">
    <property type="term" value="F:RNA polymerase II transcription regulatory region sequence-specific DNA binding"/>
    <property type="evidence" value="ECO:0007669"/>
    <property type="project" value="TreeGrafter"/>
</dbReference>
<evidence type="ECO:0000256" key="4">
    <source>
        <dbReference type="ARBA" id="ARBA00022833"/>
    </source>
</evidence>
<evidence type="ECO:0000256" key="5">
    <source>
        <dbReference type="PROSITE-ProRule" id="PRU00042"/>
    </source>
</evidence>
<feature type="compositionally biased region" description="Basic and acidic residues" evidence="6">
    <location>
        <begin position="277"/>
        <end position="289"/>
    </location>
</feature>
<accession>A0AAD9NFC9</accession>
<dbReference type="GO" id="GO:0005634">
    <property type="term" value="C:nucleus"/>
    <property type="evidence" value="ECO:0007669"/>
    <property type="project" value="TreeGrafter"/>
</dbReference>
<dbReference type="GO" id="GO:0000981">
    <property type="term" value="F:DNA-binding transcription factor activity, RNA polymerase II-specific"/>
    <property type="evidence" value="ECO:0007669"/>
    <property type="project" value="TreeGrafter"/>
</dbReference>
<reference evidence="8" key="1">
    <citation type="journal article" date="2023" name="Mol. Biol. Evol.">
        <title>Third-Generation Sequencing Reveals the Adaptive Role of the Epigenome in Three Deep-Sea Polychaetes.</title>
        <authorList>
            <person name="Perez M."/>
            <person name="Aroh O."/>
            <person name="Sun Y."/>
            <person name="Lan Y."/>
            <person name="Juniper S.K."/>
            <person name="Young C.R."/>
            <person name="Angers B."/>
            <person name="Qian P.Y."/>
        </authorList>
    </citation>
    <scope>NUCLEOTIDE SEQUENCE</scope>
    <source>
        <strain evidence="8">P08H-3</strain>
    </source>
</reference>
<keyword evidence="4" id="KW-0862">Zinc</keyword>
<evidence type="ECO:0000256" key="1">
    <source>
        <dbReference type="ARBA" id="ARBA00022723"/>
    </source>
</evidence>
<dbReference type="FunFam" id="3.30.160.60:FF:001818">
    <property type="entry name" value="GDNF-inducible zinc finger protein 1 isoform X1"/>
    <property type="match status" value="1"/>
</dbReference>
<organism evidence="8 9">
    <name type="scientific">Paralvinella palmiformis</name>
    <dbReference type="NCBI Taxonomy" id="53620"/>
    <lineage>
        <taxon>Eukaryota</taxon>
        <taxon>Metazoa</taxon>
        <taxon>Spiralia</taxon>
        <taxon>Lophotrochozoa</taxon>
        <taxon>Annelida</taxon>
        <taxon>Polychaeta</taxon>
        <taxon>Sedentaria</taxon>
        <taxon>Canalipalpata</taxon>
        <taxon>Terebellida</taxon>
        <taxon>Terebelliformia</taxon>
        <taxon>Alvinellidae</taxon>
        <taxon>Paralvinella</taxon>
    </lineage>
</organism>
<dbReference type="InterPro" id="IPR013087">
    <property type="entry name" value="Znf_C2H2_type"/>
</dbReference>
<evidence type="ECO:0000256" key="6">
    <source>
        <dbReference type="SAM" id="MobiDB-lite"/>
    </source>
</evidence>
<dbReference type="GO" id="GO:0008270">
    <property type="term" value="F:zinc ion binding"/>
    <property type="evidence" value="ECO:0007669"/>
    <property type="project" value="UniProtKB-KW"/>
</dbReference>
<feature type="region of interest" description="Disordered" evidence="6">
    <location>
        <begin position="142"/>
        <end position="320"/>
    </location>
</feature>
<dbReference type="AlphaFoldDB" id="A0AAD9NFC9"/>
<evidence type="ECO:0000313" key="8">
    <source>
        <dbReference type="EMBL" id="KAK2168217.1"/>
    </source>
</evidence>
<dbReference type="Gene3D" id="3.30.160.60">
    <property type="entry name" value="Classic Zinc Finger"/>
    <property type="match status" value="1"/>
</dbReference>
<dbReference type="SMART" id="SM00355">
    <property type="entry name" value="ZnF_C2H2"/>
    <property type="match status" value="3"/>
</dbReference>
<evidence type="ECO:0000256" key="3">
    <source>
        <dbReference type="ARBA" id="ARBA00022771"/>
    </source>
</evidence>
<dbReference type="PANTHER" id="PTHR24379:SF127">
    <property type="entry name" value="BLOODY FINGERS-RELATED"/>
    <property type="match status" value="1"/>
</dbReference>
<evidence type="ECO:0000259" key="7">
    <source>
        <dbReference type="PROSITE" id="PS50157"/>
    </source>
</evidence>